<evidence type="ECO:0000313" key="2">
    <source>
        <dbReference type="Proteomes" id="UP000821837"/>
    </source>
</evidence>
<sequence length="159" mass="17115">MLFPPFWAHSRGDEEITDQTVAMLLPYILKGLASSAIPDHRAATYLSMKAPGNSGASLSGGLLCLLVLMTLQDIQEMPKAQCISSPDEHKKSLVAALEELSSRHSVSAILKPLLARLIKSVVESPQSENEDGSKTAAAVLKALIQLALSLDKYSDFVVR</sequence>
<dbReference type="VEuPathDB" id="VectorBase:RSAN_057783"/>
<dbReference type="AlphaFoldDB" id="A0A9D4PB93"/>
<evidence type="ECO:0008006" key="3">
    <source>
        <dbReference type="Google" id="ProtNLM"/>
    </source>
</evidence>
<gene>
    <name evidence="1" type="ORF">HPB52_024866</name>
</gene>
<comment type="caution">
    <text evidence="1">The sequence shown here is derived from an EMBL/GenBank/DDBJ whole genome shotgun (WGS) entry which is preliminary data.</text>
</comment>
<accession>A0A9D4PB93</accession>
<organism evidence="1 2">
    <name type="scientific">Rhipicephalus sanguineus</name>
    <name type="common">Brown dog tick</name>
    <name type="synonym">Ixodes sanguineus</name>
    <dbReference type="NCBI Taxonomy" id="34632"/>
    <lineage>
        <taxon>Eukaryota</taxon>
        <taxon>Metazoa</taxon>
        <taxon>Ecdysozoa</taxon>
        <taxon>Arthropoda</taxon>
        <taxon>Chelicerata</taxon>
        <taxon>Arachnida</taxon>
        <taxon>Acari</taxon>
        <taxon>Parasitiformes</taxon>
        <taxon>Ixodida</taxon>
        <taxon>Ixodoidea</taxon>
        <taxon>Ixodidae</taxon>
        <taxon>Rhipicephalinae</taxon>
        <taxon>Rhipicephalus</taxon>
        <taxon>Rhipicephalus</taxon>
    </lineage>
</organism>
<dbReference type="Proteomes" id="UP000821837">
    <property type="component" value="Unassembled WGS sequence"/>
</dbReference>
<evidence type="ECO:0000313" key="1">
    <source>
        <dbReference type="EMBL" id="KAH7932157.1"/>
    </source>
</evidence>
<reference evidence="1" key="1">
    <citation type="journal article" date="2020" name="Cell">
        <title>Large-Scale Comparative Analyses of Tick Genomes Elucidate Their Genetic Diversity and Vector Capacities.</title>
        <authorList>
            <consortium name="Tick Genome and Microbiome Consortium (TIGMIC)"/>
            <person name="Jia N."/>
            <person name="Wang J."/>
            <person name="Shi W."/>
            <person name="Du L."/>
            <person name="Sun Y."/>
            <person name="Zhan W."/>
            <person name="Jiang J.F."/>
            <person name="Wang Q."/>
            <person name="Zhang B."/>
            <person name="Ji P."/>
            <person name="Bell-Sakyi L."/>
            <person name="Cui X.M."/>
            <person name="Yuan T.T."/>
            <person name="Jiang B.G."/>
            <person name="Yang W.F."/>
            <person name="Lam T.T."/>
            <person name="Chang Q.C."/>
            <person name="Ding S.J."/>
            <person name="Wang X.J."/>
            <person name="Zhu J.G."/>
            <person name="Ruan X.D."/>
            <person name="Zhao L."/>
            <person name="Wei J.T."/>
            <person name="Ye R.Z."/>
            <person name="Que T.C."/>
            <person name="Du C.H."/>
            <person name="Zhou Y.H."/>
            <person name="Cheng J.X."/>
            <person name="Dai P.F."/>
            <person name="Guo W.B."/>
            <person name="Han X.H."/>
            <person name="Huang E.J."/>
            <person name="Li L.F."/>
            <person name="Wei W."/>
            <person name="Gao Y.C."/>
            <person name="Liu J.Z."/>
            <person name="Shao H.Z."/>
            <person name="Wang X."/>
            <person name="Wang C.C."/>
            <person name="Yang T.C."/>
            <person name="Huo Q.B."/>
            <person name="Li W."/>
            <person name="Chen H.Y."/>
            <person name="Chen S.E."/>
            <person name="Zhou L.G."/>
            <person name="Ni X.B."/>
            <person name="Tian J.H."/>
            <person name="Sheng Y."/>
            <person name="Liu T."/>
            <person name="Pan Y.S."/>
            <person name="Xia L.Y."/>
            <person name="Li J."/>
            <person name="Zhao F."/>
            <person name="Cao W.C."/>
        </authorList>
    </citation>
    <scope>NUCLEOTIDE SEQUENCE</scope>
    <source>
        <strain evidence="1">Rsan-2018</strain>
    </source>
</reference>
<proteinExistence type="predicted"/>
<keyword evidence="2" id="KW-1185">Reference proteome</keyword>
<dbReference type="EMBL" id="JABSTV010001708">
    <property type="protein sequence ID" value="KAH7932157.1"/>
    <property type="molecule type" value="Genomic_DNA"/>
</dbReference>
<name>A0A9D4PB93_RHISA</name>
<protein>
    <recommendedName>
        <fullName evidence="3">HEAT repeat-containing protein 1</fullName>
    </recommendedName>
</protein>
<reference evidence="1" key="2">
    <citation type="submission" date="2021-09" db="EMBL/GenBank/DDBJ databases">
        <authorList>
            <person name="Jia N."/>
            <person name="Wang J."/>
            <person name="Shi W."/>
            <person name="Du L."/>
            <person name="Sun Y."/>
            <person name="Zhan W."/>
            <person name="Jiang J."/>
            <person name="Wang Q."/>
            <person name="Zhang B."/>
            <person name="Ji P."/>
            <person name="Sakyi L.B."/>
            <person name="Cui X."/>
            <person name="Yuan T."/>
            <person name="Jiang B."/>
            <person name="Yang W."/>
            <person name="Lam T.T.-Y."/>
            <person name="Chang Q."/>
            <person name="Ding S."/>
            <person name="Wang X."/>
            <person name="Zhu J."/>
            <person name="Ruan X."/>
            <person name="Zhao L."/>
            <person name="Wei J."/>
            <person name="Que T."/>
            <person name="Du C."/>
            <person name="Cheng J."/>
            <person name="Dai P."/>
            <person name="Han X."/>
            <person name="Huang E."/>
            <person name="Gao Y."/>
            <person name="Liu J."/>
            <person name="Shao H."/>
            <person name="Ye R."/>
            <person name="Li L."/>
            <person name="Wei W."/>
            <person name="Wang X."/>
            <person name="Wang C."/>
            <person name="Huo Q."/>
            <person name="Li W."/>
            <person name="Guo W."/>
            <person name="Chen H."/>
            <person name="Chen S."/>
            <person name="Zhou L."/>
            <person name="Zhou L."/>
            <person name="Ni X."/>
            <person name="Tian J."/>
            <person name="Zhou Y."/>
            <person name="Sheng Y."/>
            <person name="Liu T."/>
            <person name="Pan Y."/>
            <person name="Xia L."/>
            <person name="Li J."/>
            <person name="Zhao F."/>
            <person name="Cao W."/>
        </authorList>
    </citation>
    <scope>NUCLEOTIDE SEQUENCE</scope>
    <source>
        <strain evidence="1">Rsan-2018</strain>
        <tissue evidence="1">Larvae</tissue>
    </source>
</reference>